<evidence type="ECO:0000256" key="4">
    <source>
        <dbReference type="ARBA" id="ARBA00022801"/>
    </source>
</evidence>
<dbReference type="InterPro" id="IPR003761">
    <property type="entry name" value="Exonuc_VII_S"/>
</dbReference>
<dbReference type="GO" id="GO:0006308">
    <property type="term" value="P:DNA catabolic process"/>
    <property type="evidence" value="ECO:0007669"/>
    <property type="project" value="UniProtKB-UniRule"/>
</dbReference>
<evidence type="ECO:0000256" key="5">
    <source>
        <dbReference type="ARBA" id="ARBA00022839"/>
    </source>
</evidence>
<dbReference type="EMBL" id="CAGS01000146">
    <property type="protein sequence ID" value="CCF83434.1"/>
    <property type="molecule type" value="Genomic_DNA"/>
</dbReference>
<evidence type="ECO:0000256" key="2">
    <source>
        <dbReference type="ARBA" id="ARBA00022490"/>
    </source>
</evidence>
<keyword evidence="2 6" id="KW-0963">Cytoplasm</keyword>
<organism evidence="8 9">
    <name type="scientific">Nitrolancea hollandica Lb</name>
    <dbReference type="NCBI Taxonomy" id="1129897"/>
    <lineage>
        <taxon>Bacteria</taxon>
        <taxon>Pseudomonadati</taxon>
        <taxon>Thermomicrobiota</taxon>
        <taxon>Thermomicrobia</taxon>
        <taxon>Sphaerobacterales</taxon>
        <taxon>Sphaerobacterineae</taxon>
        <taxon>Sphaerobacteraceae</taxon>
        <taxon>Nitrolancea</taxon>
    </lineage>
</organism>
<evidence type="ECO:0000256" key="1">
    <source>
        <dbReference type="ARBA" id="ARBA00009998"/>
    </source>
</evidence>
<dbReference type="PANTHER" id="PTHR34137">
    <property type="entry name" value="EXODEOXYRIBONUCLEASE 7 SMALL SUBUNIT"/>
    <property type="match status" value="1"/>
</dbReference>
<dbReference type="GO" id="GO:0009318">
    <property type="term" value="C:exodeoxyribonuclease VII complex"/>
    <property type="evidence" value="ECO:0007669"/>
    <property type="project" value="UniProtKB-UniRule"/>
</dbReference>
<dbReference type="SUPFAM" id="SSF116842">
    <property type="entry name" value="XseB-like"/>
    <property type="match status" value="1"/>
</dbReference>
<dbReference type="RefSeq" id="WP_008476597.1">
    <property type="nucleotide sequence ID" value="NZ_CAGS01000146.1"/>
</dbReference>
<dbReference type="InterPro" id="IPR037004">
    <property type="entry name" value="Exonuc_VII_ssu_sf"/>
</dbReference>
<dbReference type="NCBIfam" id="TIGR01280">
    <property type="entry name" value="xseB"/>
    <property type="match status" value="1"/>
</dbReference>
<evidence type="ECO:0000313" key="9">
    <source>
        <dbReference type="Proteomes" id="UP000004221"/>
    </source>
</evidence>
<comment type="subcellular location">
    <subcellularLocation>
        <location evidence="6">Cytoplasm</location>
    </subcellularLocation>
</comment>
<comment type="caution">
    <text evidence="8">The sequence shown here is derived from an EMBL/GenBank/DDBJ whole genome shotgun (WGS) entry which is preliminary data.</text>
</comment>
<evidence type="ECO:0000256" key="7">
    <source>
        <dbReference type="SAM" id="MobiDB-lite"/>
    </source>
</evidence>
<comment type="function">
    <text evidence="6">Bidirectionally degrades single-stranded DNA into large acid-insoluble oligonucleotides, which are then degraded further into small acid-soluble oligonucleotides.</text>
</comment>
<dbReference type="Proteomes" id="UP000004221">
    <property type="component" value="Unassembled WGS sequence"/>
</dbReference>
<keyword evidence="4 6" id="KW-0378">Hydrolase</keyword>
<dbReference type="Pfam" id="PF02609">
    <property type="entry name" value="Exonuc_VII_S"/>
    <property type="match status" value="1"/>
</dbReference>
<dbReference type="OrthoDB" id="5244334at2"/>
<comment type="similarity">
    <text evidence="1 6">Belongs to the XseB family.</text>
</comment>
<reference evidence="8 9" key="1">
    <citation type="journal article" date="2012" name="ISME J.">
        <title>Nitrification expanded: discovery, physiology and genomics of a nitrite-oxidizing bacterium from the phylum Chloroflexi.</title>
        <authorList>
            <person name="Sorokin D.Y."/>
            <person name="Lucker S."/>
            <person name="Vejmelkova D."/>
            <person name="Kostrikina N.A."/>
            <person name="Kleerebezem R."/>
            <person name="Rijpstra W.I."/>
            <person name="Damste J.S."/>
            <person name="Le Paslier D."/>
            <person name="Muyzer G."/>
            <person name="Wagner M."/>
            <person name="van Loosdrecht M.C."/>
            <person name="Daims H."/>
        </authorList>
    </citation>
    <scope>NUCLEOTIDE SEQUENCE [LARGE SCALE GENOMIC DNA]</scope>
    <source>
        <strain evidence="9">none</strain>
    </source>
</reference>
<dbReference type="AlphaFoldDB" id="I4EFH2"/>
<dbReference type="GO" id="GO:0008855">
    <property type="term" value="F:exodeoxyribonuclease VII activity"/>
    <property type="evidence" value="ECO:0007669"/>
    <property type="project" value="UniProtKB-UniRule"/>
</dbReference>
<gene>
    <name evidence="6" type="primary">xseB</name>
    <name evidence="8" type="ORF">NITHO_230005</name>
</gene>
<keyword evidence="3 6" id="KW-0540">Nuclease</keyword>
<keyword evidence="9" id="KW-1185">Reference proteome</keyword>
<keyword evidence="5 6" id="KW-0269">Exonuclease</keyword>
<dbReference type="GO" id="GO:0005829">
    <property type="term" value="C:cytosol"/>
    <property type="evidence" value="ECO:0007669"/>
    <property type="project" value="TreeGrafter"/>
</dbReference>
<proteinExistence type="inferred from homology"/>
<dbReference type="PANTHER" id="PTHR34137:SF1">
    <property type="entry name" value="EXODEOXYRIBONUCLEASE 7 SMALL SUBUNIT"/>
    <property type="match status" value="1"/>
</dbReference>
<evidence type="ECO:0000256" key="6">
    <source>
        <dbReference type="HAMAP-Rule" id="MF_00337"/>
    </source>
</evidence>
<evidence type="ECO:0000313" key="8">
    <source>
        <dbReference type="EMBL" id="CCF83434.1"/>
    </source>
</evidence>
<comment type="subunit">
    <text evidence="6">Heterooligomer composed of large and small subunits.</text>
</comment>
<name>I4EFH2_9BACT</name>
<accession>I4EFH2</accession>
<sequence>MLTPRDKHTGSPDHPETTYEELVAQLEEVVSRLETGGLPLEEAVAEYERGVELVRRCNDLLDRTELEIIDLSSDLARPPASAGNGGLRPAQLLFGNDDEDE</sequence>
<dbReference type="HAMAP" id="MF_00337">
    <property type="entry name" value="Exonuc_7_S"/>
    <property type="match status" value="1"/>
</dbReference>
<protein>
    <recommendedName>
        <fullName evidence="6">Exodeoxyribonuclease 7 small subunit</fullName>
        <ecNumber evidence="6">3.1.11.6</ecNumber>
    </recommendedName>
    <alternativeName>
        <fullName evidence="6">Exodeoxyribonuclease VII small subunit</fullName>
        <shortName evidence="6">Exonuclease VII small subunit</shortName>
    </alternativeName>
</protein>
<feature type="region of interest" description="Disordered" evidence="7">
    <location>
        <begin position="76"/>
        <end position="101"/>
    </location>
</feature>
<comment type="catalytic activity">
    <reaction evidence="6">
        <text>Exonucleolytic cleavage in either 5'- to 3'- or 3'- to 5'-direction to yield nucleoside 5'-phosphates.</text>
        <dbReference type="EC" id="3.1.11.6"/>
    </reaction>
</comment>
<dbReference type="Gene3D" id="1.10.287.1040">
    <property type="entry name" value="Exonuclease VII, small subunit"/>
    <property type="match status" value="1"/>
</dbReference>
<dbReference type="EC" id="3.1.11.6" evidence="6"/>
<evidence type="ECO:0000256" key="3">
    <source>
        <dbReference type="ARBA" id="ARBA00022722"/>
    </source>
</evidence>